<dbReference type="InterPro" id="IPR022442">
    <property type="entry name" value="SO_2930-like_dom"/>
</dbReference>
<comment type="caution">
    <text evidence="1">The sequence shown here is derived from an EMBL/GenBank/DDBJ whole genome shotgun (WGS) entry which is preliminary data.</text>
</comment>
<gene>
    <name evidence="1" type="ORF">Poly51_13330</name>
</gene>
<evidence type="ECO:0000313" key="2">
    <source>
        <dbReference type="Proteomes" id="UP000318288"/>
    </source>
</evidence>
<dbReference type="InterPro" id="IPR011050">
    <property type="entry name" value="Pectin_lyase_fold/virulence"/>
</dbReference>
<dbReference type="AlphaFoldDB" id="A0A5C6FED0"/>
<dbReference type="SUPFAM" id="SSF51126">
    <property type="entry name" value="Pectin lyase-like"/>
    <property type="match status" value="1"/>
</dbReference>
<evidence type="ECO:0000313" key="1">
    <source>
        <dbReference type="EMBL" id="TWU58554.1"/>
    </source>
</evidence>
<dbReference type="EMBL" id="SJPW01000002">
    <property type="protein sequence ID" value="TWU58554.1"/>
    <property type="molecule type" value="Genomic_DNA"/>
</dbReference>
<reference evidence="1 2" key="1">
    <citation type="submission" date="2019-02" db="EMBL/GenBank/DDBJ databases">
        <title>Deep-cultivation of Planctomycetes and their phenomic and genomic characterization uncovers novel biology.</title>
        <authorList>
            <person name="Wiegand S."/>
            <person name="Jogler M."/>
            <person name="Boedeker C."/>
            <person name="Pinto D."/>
            <person name="Vollmers J."/>
            <person name="Rivas-Marin E."/>
            <person name="Kohn T."/>
            <person name="Peeters S.H."/>
            <person name="Heuer A."/>
            <person name="Rast P."/>
            <person name="Oberbeckmann S."/>
            <person name="Bunk B."/>
            <person name="Jeske O."/>
            <person name="Meyerdierks A."/>
            <person name="Storesund J.E."/>
            <person name="Kallscheuer N."/>
            <person name="Luecker S."/>
            <person name="Lage O.M."/>
            <person name="Pohl T."/>
            <person name="Merkel B.J."/>
            <person name="Hornburger P."/>
            <person name="Mueller R.-W."/>
            <person name="Bruemmer F."/>
            <person name="Labrenz M."/>
            <person name="Spormann A.M."/>
            <person name="Op Den Camp H."/>
            <person name="Overmann J."/>
            <person name="Amann R."/>
            <person name="Jetten M.S.M."/>
            <person name="Mascher T."/>
            <person name="Medema M.H."/>
            <person name="Devos D.P."/>
            <person name="Kaster A.-K."/>
            <person name="Ovreas L."/>
            <person name="Rohde M."/>
            <person name="Galperin M.Y."/>
            <person name="Jogler C."/>
        </authorList>
    </citation>
    <scope>NUCLEOTIDE SEQUENCE [LARGE SCALE GENOMIC DNA]</scope>
    <source>
        <strain evidence="1 2">Poly51</strain>
    </source>
</reference>
<dbReference type="InterPro" id="IPR012334">
    <property type="entry name" value="Pectin_lyas_fold"/>
</dbReference>
<organism evidence="1 2">
    <name type="scientific">Rubripirellula tenax</name>
    <dbReference type="NCBI Taxonomy" id="2528015"/>
    <lineage>
        <taxon>Bacteria</taxon>
        <taxon>Pseudomonadati</taxon>
        <taxon>Planctomycetota</taxon>
        <taxon>Planctomycetia</taxon>
        <taxon>Pirellulales</taxon>
        <taxon>Pirellulaceae</taxon>
        <taxon>Rubripirellula</taxon>
    </lineage>
</organism>
<proteinExistence type="predicted"/>
<dbReference type="Proteomes" id="UP000318288">
    <property type="component" value="Unassembled WGS sequence"/>
</dbReference>
<dbReference type="Gene3D" id="2.160.20.10">
    <property type="entry name" value="Single-stranded right-handed beta-helix, Pectin lyase-like"/>
    <property type="match status" value="1"/>
</dbReference>
<name>A0A5C6FED0_9BACT</name>
<accession>A0A5C6FED0</accession>
<dbReference type="NCBIfam" id="TIGR03805">
    <property type="entry name" value="beta_helix_1"/>
    <property type="match status" value="1"/>
</dbReference>
<keyword evidence="2" id="KW-1185">Reference proteome</keyword>
<protein>
    <submittedName>
        <fullName evidence="1">Uncharacterized protein</fullName>
    </submittedName>
</protein>
<sequence>MIVRHCRAERNVAGIEIENCIGADVYENVANNNTGGILVFSLPGLTLKNGSDCRVFNNQMSDNNHANFAKEGAMVASVPPGSGLMIMANDRVEVFGNKFEGNISASCLVVSFLITQRKYDDSGYDPYPEAIHIHDNTFAGGGTDPQGEYMSMYAAATNESLPDIVFDGVLDAEKLVDGKLPSELSLSVVDNGDAKFVNLDLSKMLAGGKPVFNTDMSVYAGTLERVQAVEIPGVN</sequence>